<dbReference type="InterPro" id="IPR013486">
    <property type="entry name" value="SpoIID/LytB"/>
</dbReference>
<dbReference type="PANTHER" id="PTHR30032:SF4">
    <property type="entry name" value="AMIDASE ENHANCER"/>
    <property type="match status" value="1"/>
</dbReference>
<dbReference type="EMBL" id="AFIJ01000004">
    <property type="protein sequence ID" value="EGL42376.1"/>
    <property type="molecule type" value="Genomic_DNA"/>
</dbReference>
<proteinExistence type="predicted"/>
<comment type="caution">
    <text evidence="2">The sequence shown here is derived from an EMBL/GenBank/DDBJ whole genome shotgun (WGS) entry which is preliminary data.</text>
</comment>
<dbReference type="PROSITE" id="PS51257">
    <property type="entry name" value="PROKAR_LIPOPROTEIN"/>
    <property type="match status" value="1"/>
</dbReference>
<gene>
    <name evidence="2" type="ORF">HMPREF1039_0771</name>
</gene>
<protein>
    <submittedName>
        <fullName evidence="2">SpoIID/LytB domain protein</fullName>
    </submittedName>
</protein>
<dbReference type="Proteomes" id="UP000004018">
    <property type="component" value="Unassembled WGS sequence"/>
</dbReference>
<feature type="domain" description="Sporulation stage II protein D amidase enhancer LytB N-terminal" evidence="1">
    <location>
        <begin position="121"/>
        <end position="210"/>
    </location>
</feature>
<sequence>MQVIHKISIGIVFFLGCVGVLSAAASGPGIPIRVGIREGRNAISLVSAGGLEIFSKGNLWKTVAPHMPVTISYVDNMFSIDGSSLEGPVSFQPARYQGTVRITDGYTYRGMLECIKTPGREGMTLVNVVPLEYYLYGVVGKEMSPSWNLEALKAQAVAARTYAITHKNSYGTRGFDVTDDTRSQMYGGVNGESPSVLRAVDETNGEVLFYGNKVIDALFCSTAGGWTENSENVWGKAYGYLRGVPDFSEAMPAYRWQLSLTPERLAAVLKATGRNVGDVTGILLSPLQRRPMSVSDRGISGRVRSLVIIGTEGKVTLSGNAFQSLLSLKSTLFDVYDGQGLLPDPDRSSVQRETLFSVTKGVPFVVYGFGWGHGLGMSQYGAYQMALSNKGIKNYYRQILSHYYTGTRIEQLY</sequence>
<dbReference type="InterPro" id="IPR013693">
    <property type="entry name" value="SpoIID/LytB_N"/>
</dbReference>
<organism evidence="2 3">
    <name type="scientific">Megasphaera lornae</name>
    <dbReference type="NCBI Taxonomy" id="1000568"/>
    <lineage>
        <taxon>Bacteria</taxon>
        <taxon>Bacillati</taxon>
        <taxon>Bacillota</taxon>
        <taxon>Negativicutes</taxon>
        <taxon>Veillonellales</taxon>
        <taxon>Veillonellaceae</taxon>
        <taxon>Megasphaera</taxon>
    </lineage>
</organism>
<dbReference type="PANTHER" id="PTHR30032">
    <property type="entry name" value="N-ACETYLMURAMOYL-L-ALANINE AMIDASE-RELATED"/>
    <property type="match status" value="1"/>
</dbReference>
<evidence type="ECO:0000313" key="2">
    <source>
        <dbReference type="EMBL" id="EGL42376.1"/>
    </source>
</evidence>
<reference evidence="2 3" key="1">
    <citation type="submission" date="2011-04" db="EMBL/GenBank/DDBJ databases">
        <authorList>
            <person name="Harkins D.M."/>
            <person name="Madupu R."/>
            <person name="Durkin A.S."/>
            <person name="Torralba M."/>
            <person name="Methe B."/>
            <person name="Sutton G.G."/>
            <person name="Nelson K.E."/>
        </authorList>
    </citation>
    <scope>NUCLEOTIDE SEQUENCE [LARGE SCALE GENOMIC DNA]</scope>
    <source>
        <strain evidence="2 3">UPII 199-6</strain>
    </source>
</reference>
<dbReference type="NCBIfam" id="TIGR02669">
    <property type="entry name" value="SpoIID_LytB"/>
    <property type="match status" value="1"/>
</dbReference>
<accession>A0ABN0D291</accession>
<evidence type="ECO:0000313" key="3">
    <source>
        <dbReference type="Proteomes" id="UP000004018"/>
    </source>
</evidence>
<dbReference type="Pfam" id="PF08486">
    <property type="entry name" value="SpoIID"/>
    <property type="match status" value="1"/>
</dbReference>
<dbReference type="RefSeq" id="WP_007390383.1">
    <property type="nucleotide sequence ID" value="NZ_AFIJ01000004.1"/>
</dbReference>
<dbReference type="InterPro" id="IPR051922">
    <property type="entry name" value="Bact_Sporulation_Assoc"/>
</dbReference>
<keyword evidence="3" id="KW-1185">Reference proteome</keyword>
<name>A0ABN0D291_9FIRM</name>
<evidence type="ECO:0000259" key="1">
    <source>
        <dbReference type="Pfam" id="PF08486"/>
    </source>
</evidence>